<keyword evidence="2" id="KW-1185">Reference proteome</keyword>
<organismHost>
    <name type="scientific">Pseudomonas chlororaphis</name>
    <dbReference type="NCBI Taxonomy" id="587753"/>
</organismHost>
<gene>
    <name evidence="1" type="ORF">201phi2-1p078</name>
</gene>
<name>B3FK53_BP201</name>
<dbReference type="Proteomes" id="UP000002421">
    <property type="component" value="Segment"/>
</dbReference>
<organism evidence="1 2">
    <name type="scientific">Pseudomonas phage 201phi2-1</name>
    <name type="common">Pseudomonas chlororaphis phage 201phi2-1</name>
    <dbReference type="NCBI Taxonomy" id="198110"/>
    <lineage>
        <taxon>Viruses</taxon>
        <taxon>Duplodnaviria</taxon>
        <taxon>Heunggongvirae</taxon>
        <taxon>Uroviricota</taxon>
        <taxon>Caudoviricetes</taxon>
        <taxon>Chimalliviridae</taxon>
        <taxon>Serwervirus</taxon>
        <taxon>Serwervirus 201phi21</taxon>
    </lineage>
</organism>
<dbReference type="EMBL" id="EU197055">
    <property type="protein sequence ID" value="ABY62911.1"/>
    <property type="molecule type" value="Genomic_DNA"/>
</dbReference>
<proteinExistence type="predicted"/>
<dbReference type="RefSeq" id="YP_001956803.1">
    <property type="nucleotide sequence ID" value="NC_010821.1"/>
</dbReference>
<reference evidence="1 2" key="1">
    <citation type="journal article" date="2008" name="Virology">
        <title>Characterization of Pseudomonas chlororaphis myovirus 201varphi2-1 via genomic sequencing, mass spectrometry, and electron microscopy.</title>
        <authorList>
            <person name="Thomas J.A."/>
            <person name="Rolando M.R."/>
            <person name="Carroll C.A."/>
            <person name="Shen P.S."/>
            <person name="Belnap D.M."/>
            <person name="Weintraub S.T."/>
            <person name="Serwer P."/>
            <person name="Hardies S.C."/>
        </authorList>
    </citation>
    <scope>NUCLEOTIDE SEQUENCE</scope>
</reference>
<evidence type="ECO:0000313" key="2">
    <source>
        <dbReference type="Proteomes" id="UP000002421"/>
    </source>
</evidence>
<protein>
    <submittedName>
        <fullName evidence="1">Uncharacterized protein</fullName>
    </submittedName>
</protein>
<sequence length="153" mass="17585">MNTLLTFDSTPFTKHLVKADDRNMIDYIIREYGPALQYALSMFNGDAEFNIRAHYQDAYFKAILMTGNDFHSDSANQTKLFRRRLVDEDGNVHSTKGRYDELVDACILHFNSQIMAVLRGVQEQARQIYTVDVVGYENRTLKIILKTDGAIQP</sequence>
<dbReference type="KEGG" id="vg:6372361"/>
<evidence type="ECO:0000313" key="1">
    <source>
        <dbReference type="EMBL" id="ABY62911.1"/>
    </source>
</evidence>
<accession>B3FK53</accession>